<gene>
    <name evidence="5" type="ORF">FHS42_006501</name>
</gene>
<keyword evidence="3" id="KW-0804">Transcription</keyword>
<dbReference type="Pfam" id="PF01638">
    <property type="entry name" value="HxlR"/>
    <property type="match status" value="1"/>
</dbReference>
<organism evidence="5 6">
    <name type="scientific">Streptomyces zagrosensis</name>
    <dbReference type="NCBI Taxonomy" id="1042984"/>
    <lineage>
        <taxon>Bacteria</taxon>
        <taxon>Bacillati</taxon>
        <taxon>Actinomycetota</taxon>
        <taxon>Actinomycetes</taxon>
        <taxon>Kitasatosporales</taxon>
        <taxon>Streptomycetaceae</taxon>
        <taxon>Streptomyces</taxon>
    </lineage>
</organism>
<dbReference type="InterPro" id="IPR036388">
    <property type="entry name" value="WH-like_DNA-bd_sf"/>
</dbReference>
<evidence type="ECO:0000313" key="5">
    <source>
        <dbReference type="EMBL" id="MBB5939407.1"/>
    </source>
</evidence>
<dbReference type="Gene3D" id="1.10.10.10">
    <property type="entry name" value="Winged helix-like DNA-binding domain superfamily/Winged helix DNA-binding domain"/>
    <property type="match status" value="1"/>
</dbReference>
<dbReference type="PANTHER" id="PTHR33204">
    <property type="entry name" value="TRANSCRIPTIONAL REGULATOR, MARR FAMILY"/>
    <property type="match status" value="1"/>
</dbReference>
<keyword evidence="2 5" id="KW-0238">DNA-binding</keyword>
<evidence type="ECO:0000259" key="4">
    <source>
        <dbReference type="PROSITE" id="PS51118"/>
    </source>
</evidence>
<reference evidence="5 6" key="1">
    <citation type="submission" date="2020-08" db="EMBL/GenBank/DDBJ databases">
        <title>Genomic Encyclopedia of Type Strains, Phase III (KMG-III): the genomes of soil and plant-associated and newly described type strains.</title>
        <authorList>
            <person name="Whitman W."/>
        </authorList>
    </citation>
    <scope>NUCLEOTIDE SEQUENCE [LARGE SCALE GENOMIC DNA]</scope>
    <source>
        <strain evidence="5 6">CECT 8305</strain>
    </source>
</reference>
<dbReference type="InterPro" id="IPR002577">
    <property type="entry name" value="HTH_HxlR"/>
</dbReference>
<dbReference type="EMBL" id="JACHJL010000023">
    <property type="protein sequence ID" value="MBB5939407.1"/>
    <property type="molecule type" value="Genomic_DNA"/>
</dbReference>
<dbReference type="InterPro" id="IPR036390">
    <property type="entry name" value="WH_DNA-bd_sf"/>
</dbReference>
<dbReference type="AlphaFoldDB" id="A0A7W9V1Y1"/>
<sequence>MRHGELRARIGGISAKVLTETLRRLEYNGLILRRSPARTPPHVTYEITELGRILLEPIAICGGWAFQHGHEVLDAQERAEARAHAGAQAGA</sequence>
<protein>
    <submittedName>
        <fullName evidence="5">DNA-binding HxlR family transcriptional regulator</fullName>
    </submittedName>
</protein>
<accession>A0A7W9V1Y1</accession>
<evidence type="ECO:0000313" key="6">
    <source>
        <dbReference type="Proteomes" id="UP000588098"/>
    </source>
</evidence>
<dbReference type="SUPFAM" id="SSF46785">
    <property type="entry name" value="Winged helix' DNA-binding domain"/>
    <property type="match status" value="1"/>
</dbReference>
<name>A0A7W9V1Y1_9ACTN</name>
<dbReference type="Proteomes" id="UP000588098">
    <property type="component" value="Unassembled WGS sequence"/>
</dbReference>
<evidence type="ECO:0000256" key="3">
    <source>
        <dbReference type="ARBA" id="ARBA00023163"/>
    </source>
</evidence>
<evidence type="ECO:0000256" key="1">
    <source>
        <dbReference type="ARBA" id="ARBA00023015"/>
    </source>
</evidence>
<keyword evidence="6" id="KW-1185">Reference proteome</keyword>
<feature type="domain" description="HTH hxlR-type" evidence="4">
    <location>
        <begin position="1"/>
        <end position="73"/>
    </location>
</feature>
<comment type="caution">
    <text evidence="5">The sequence shown here is derived from an EMBL/GenBank/DDBJ whole genome shotgun (WGS) entry which is preliminary data.</text>
</comment>
<evidence type="ECO:0000256" key="2">
    <source>
        <dbReference type="ARBA" id="ARBA00023125"/>
    </source>
</evidence>
<dbReference type="GO" id="GO:0003677">
    <property type="term" value="F:DNA binding"/>
    <property type="evidence" value="ECO:0007669"/>
    <property type="project" value="UniProtKB-KW"/>
</dbReference>
<dbReference type="PANTHER" id="PTHR33204:SF39">
    <property type="entry name" value="TRANSCRIPTIONAL REGULATORY PROTEIN"/>
    <property type="match status" value="1"/>
</dbReference>
<dbReference type="PROSITE" id="PS51118">
    <property type="entry name" value="HTH_HXLR"/>
    <property type="match status" value="1"/>
</dbReference>
<proteinExistence type="predicted"/>
<keyword evidence="1" id="KW-0805">Transcription regulation</keyword>